<dbReference type="Pfam" id="PF01863">
    <property type="entry name" value="YgjP-like"/>
    <property type="match status" value="1"/>
</dbReference>
<organism evidence="2 3">
    <name type="scientific">Sulfurospirillum cavolei</name>
    <dbReference type="NCBI Taxonomy" id="366522"/>
    <lineage>
        <taxon>Bacteria</taxon>
        <taxon>Pseudomonadati</taxon>
        <taxon>Campylobacterota</taxon>
        <taxon>Epsilonproteobacteria</taxon>
        <taxon>Campylobacterales</taxon>
        <taxon>Sulfurospirillaceae</taxon>
        <taxon>Sulfurospirillum</taxon>
    </lineage>
</organism>
<protein>
    <submittedName>
        <fullName evidence="2">Metal-dependent hydrolase</fullName>
    </submittedName>
</protein>
<dbReference type="AlphaFoldDB" id="A0A2D3WEJ4"/>
<dbReference type="PANTHER" id="PTHR30399">
    <property type="entry name" value="UNCHARACTERIZED PROTEIN YGJP"/>
    <property type="match status" value="1"/>
</dbReference>
<comment type="caution">
    <text evidence="2">The sequence shown here is derived from an EMBL/GenBank/DDBJ whole genome shotgun (WGS) entry which is preliminary data.</text>
</comment>
<sequence>MRASLTKSKVGLTKTIEYEGHVLSYSLFVNRRLKHLYITIDPIKGVIVKSPFSAIDTIETLLLQKASWILSKLHAAQERTHIGRLLETEGKILYLGEAILLSSFQTPELFYKEKTPPLVNRLVEEWSFLMGVKPTKVSFRQAKKRWGSCSYRNELSFNLSLAQLPLECIAYIVVHELAHITHKHHQKAFWECVASFMPEYKNHEITLKKFSPSLI</sequence>
<gene>
    <name evidence="2" type="ORF">CFH80_01065</name>
</gene>
<dbReference type="InterPro" id="IPR002725">
    <property type="entry name" value="YgjP-like_metallopeptidase"/>
</dbReference>
<dbReference type="STRING" id="366522.GCA_001548055_02131"/>
<evidence type="ECO:0000259" key="1">
    <source>
        <dbReference type="Pfam" id="PF01863"/>
    </source>
</evidence>
<evidence type="ECO:0000313" key="3">
    <source>
        <dbReference type="Proteomes" id="UP000231638"/>
    </source>
</evidence>
<dbReference type="CDD" id="cd07344">
    <property type="entry name" value="M48_yhfN_like"/>
    <property type="match status" value="1"/>
</dbReference>
<reference evidence="2 3" key="1">
    <citation type="journal article" date="2017" name="Front. Microbiol.">
        <title>Comparative Genomic Analysis of the Class Epsilonproteobacteria and Proposed Reclassification to Epsilonbacteraeota (phyl. nov.).</title>
        <authorList>
            <person name="Waite D.W."/>
            <person name="Vanwonterghem I."/>
            <person name="Rinke C."/>
            <person name="Parks D.H."/>
            <person name="Zhang Y."/>
            <person name="Takai K."/>
            <person name="Sievert S.M."/>
            <person name="Simon J."/>
            <person name="Campbell B.J."/>
            <person name="Hanson T.E."/>
            <person name="Woyke T."/>
            <person name="Klotz M.G."/>
            <person name="Hugenholtz P."/>
        </authorList>
    </citation>
    <scope>NUCLEOTIDE SEQUENCE [LARGE SCALE GENOMIC DNA]</scope>
    <source>
        <strain evidence="2">UBA11420</strain>
    </source>
</reference>
<dbReference type="EMBL" id="DLUG01000034">
    <property type="protein sequence ID" value="DAB37157.1"/>
    <property type="molecule type" value="Genomic_DNA"/>
</dbReference>
<accession>A0A2D3WEJ4</accession>
<evidence type="ECO:0000313" key="2">
    <source>
        <dbReference type="EMBL" id="DAB37157.1"/>
    </source>
</evidence>
<proteinExistence type="predicted"/>
<dbReference type="InterPro" id="IPR053136">
    <property type="entry name" value="UTP_pyrophosphatase-like"/>
</dbReference>
<dbReference type="Gene3D" id="3.30.2010.10">
    <property type="entry name" value="Metalloproteases ('zincins'), catalytic domain"/>
    <property type="match status" value="1"/>
</dbReference>
<feature type="domain" description="YgjP-like metallopeptidase" evidence="1">
    <location>
        <begin position="109"/>
        <end position="209"/>
    </location>
</feature>
<keyword evidence="2" id="KW-0378">Hydrolase</keyword>
<dbReference type="Proteomes" id="UP000231638">
    <property type="component" value="Unassembled WGS sequence"/>
</dbReference>
<dbReference type="PANTHER" id="PTHR30399:SF1">
    <property type="entry name" value="UTP PYROPHOSPHATASE"/>
    <property type="match status" value="1"/>
</dbReference>
<dbReference type="GO" id="GO:0016787">
    <property type="term" value="F:hydrolase activity"/>
    <property type="evidence" value="ECO:0007669"/>
    <property type="project" value="UniProtKB-KW"/>
</dbReference>
<name>A0A2D3WEJ4_9BACT</name>